<dbReference type="Gene3D" id="1.20.120.1760">
    <property type="match status" value="1"/>
</dbReference>
<comment type="caution">
    <text evidence="4">The sequence shown here is derived from an EMBL/GenBank/DDBJ whole genome shotgun (WGS) entry which is preliminary data.</text>
</comment>
<evidence type="ECO:0000256" key="2">
    <source>
        <dbReference type="RuleBase" id="RU003750"/>
    </source>
</evidence>
<dbReference type="Pfam" id="PF01066">
    <property type="entry name" value="CDP-OH_P_transf"/>
    <property type="match status" value="1"/>
</dbReference>
<feature type="transmembrane region" description="Helical" evidence="3">
    <location>
        <begin position="158"/>
        <end position="180"/>
    </location>
</feature>
<keyword evidence="1 2" id="KW-0808">Transferase</keyword>
<evidence type="ECO:0000313" key="5">
    <source>
        <dbReference type="Proteomes" id="UP000230405"/>
    </source>
</evidence>
<dbReference type="Proteomes" id="UP000230405">
    <property type="component" value="Unassembled WGS sequence"/>
</dbReference>
<dbReference type="GO" id="GO:0016020">
    <property type="term" value="C:membrane"/>
    <property type="evidence" value="ECO:0007669"/>
    <property type="project" value="InterPro"/>
</dbReference>
<dbReference type="GO" id="GO:0008654">
    <property type="term" value="P:phospholipid biosynthetic process"/>
    <property type="evidence" value="ECO:0007669"/>
    <property type="project" value="InterPro"/>
</dbReference>
<comment type="similarity">
    <text evidence="2">Belongs to the CDP-alcohol phosphatidyltransferase class-I family.</text>
</comment>
<dbReference type="InterPro" id="IPR048254">
    <property type="entry name" value="CDP_ALCOHOL_P_TRANSF_CS"/>
</dbReference>
<sequence length="185" mass="22682">MLLDNFKLYLQLRDRKDQCFWPLVQITPSWLSPNLITGLRFFLTFIIWWLWFLYTDPYFVQPKWFWLATIILIGLGSFTDFWDGALARLKNKITIFGEYFDPLVDKWFSLPAFFIFAYWWPYLSAIYWIVDLRVFLMLLIVIKALFRKNERYNFLLQRCYIIFSFIAYLIIVINLGWQLFTHFNL</sequence>
<evidence type="ECO:0000256" key="3">
    <source>
        <dbReference type="SAM" id="Phobius"/>
    </source>
</evidence>
<dbReference type="GO" id="GO:0016780">
    <property type="term" value="F:phosphotransferase activity, for other substituted phosphate groups"/>
    <property type="evidence" value="ECO:0007669"/>
    <property type="project" value="InterPro"/>
</dbReference>
<evidence type="ECO:0008006" key="6">
    <source>
        <dbReference type="Google" id="ProtNLM"/>
    </source>
</evidence>
<feature type="transmembrane region" description="Helical" evidence="3">
    <location>
        <begin position="126"/>
        <end position="146"/>
    </location>
</feature>
<organism evidence="4 5">
    <name type="scientific">Candidatus Komeilibacteria bacterium CG_4_10_14_0_2_um_filter_37_10</name>
    <dbReference type="NCBI Taxonomy" id="1974470"/>
    <lineage>
        <taxon>Bacteria</taxon>
        <taxon>Candidatus Komeiliibacteriota</taxon>
    </lineage>
</organism>
<dbReference type="InterPro" id="IPR043130">
    <property type="entry name" value="CDP-OH_PTrfase_TM_dom"/>
</dbReference>
<name>A0A2M7VFF0_9BACT</name>
<dbReference type="PROSITE" id="PS00379">
    <property type="entry name" value="CDP_ALCOHOL_P_TRANSF"/>
    <property type="match status" value="1"/>
</dbReference>
<evidence type="ECO:0000256" key="1">
    <source>
        <dbReference type="ARBA" id="ARBA00022679"/>
    </source>
</evidence>
<accession>A0A2M7VFF0</accession>
<keyword evidence="3" id="KW-0472">Membrane</keyword>
<protein>
    <recommendedName>
        <fullName evidence="6">CDP-alcohol phosphatidyltransferase family protein</fullName>
    </recommendedName>
</protein>
<dbReference type="InterPro" id="IPR000462">
    <property type="entry name" value="CDP-OH_P_trans"/>
</dbReference>
<reference evidence="5" key="1">
    <citation type="submission" date="2017-09" db="EMBL/GenBank/DDBJ databases">
        <title>Depth-based differentiation of microbial function through sediment-hosted aquifers and enrichment of novel symbionts in the deep terrestrial subsurface.</title>
        <authorList>
            <person name="Probst A.J."/>
            <person name="Ladd B."/>
            <person name="Jarett J.K."/>
            <person name="Geller-Mcgrath D.E."/>
            <person name="Sieber C.M.K."/>
            <person name="Emerson J.B."/>
            <person name="Anantharaman K."/>
            <person name="Thomas B.C."/>
            <person name="Malmstrom R."/>
            <person name="Stieglmeier M."/>
            <person name="Klingl A."/>
            <person name="Woyke T."/>
            <person name="Ryan C.M."/>
            <person name="Banfield J.F."/>
        </authorList>
    </citation>
    <scope>NUCLEOTIDE SEQUENCE [LARGE SCALE GENOMIC DNA]</scope>
</reference>
<dbReference type="AlphaFoldDB" id="A0A2M7VFF0"/>
<feature type="transmembrane region" description="Helical" evidence="3">
    <location>
        <begin position="35"/>
        <end position="52"/>
    </location>
</feature>
<evidence type="ECO:0000313" key="4">
    <source>
        <dbReference type="EMBL" id="PIZ99328.1"/>
    </source>
</evidence>
<dbReference type="EMBL" id="PFPO01000035">
    <property type="protein sequence ID" value="PIZ99328.1"/>
    <property type="molecule type" value="Genomic_DNA"/>
</dbReference>
<keyword evidence="3" id="KW-0812">Transmembrane</keyword>
<gene>
    <name evidence="4" type="ORF">COX77_01850</name>
</gene>
<feature type="transmembrane region" description="Helical" evidence="3">
    <location>
        <begin position="64"/>
        <end position="82"/>
    </location>
</feature>
<keyword evidence="3" id="KW-1133">Transmembrane helix</keyword>
<proteinExistence type="inferred from homology"/>